<feature type="signal peptide" evidence="1">
    <location>
        <begin position="1"/>
        <end position="22"/>
    </location>
</feature>
<comment type="caution">
    <text evidence="2">The sequence shown here is derived from an EMBL/GenBank/DDBJ whole genome shotgun (WGS) entry which is preliminary data.</text>
</comment>
<evidence type="ECO:0000313" key="2">
    <source>
        <dbReference type="EMBL" id="MBB6546040.1"/>
    </source>
</evidence>
<keyword evidence="1" id="KW-0732">Signal</keyword>
<evidence type="ECO:0000313" key="3">
    <source>
        <dbReference type="Proteomes" id="UP000565579"/>
    </source>
</evidence>
<feature type="chain" id="PRO_5030916064" evidence="1">
    <location>
        <begin position="23"/>
        <end position="242"/>
    </location>
</feature>
<dbReference type="EMBL" id="JACHMI010000001">
    <property type="protein sequence ID" value="MBB6546040.1"/>
    <property type="molecule type" value="Genomic_DNA"/>
</dbReference>
<proteinExistence type="predicted"/>
<protein>
    <submittedName>
        <fullName evidence="2">Uncharacterized protein</fullName>
    </submittedName>
</protein>
<sequence length="242" mass="25937">MRLLVAFATAAAAVSLSAPAEAATAVYGFAWADGKGHLRLVPKSATRASKTFYTFKALPKGKELRLDYTRAAYGRVTVACDLVETEGRIAVDAKGLGRTKCGPGDLTDTLARGPQPVRVEYRGGKATRVNEVLISGWGTPRTATGTIKRVNDTTVLFTTGGRTIKLGYTYMTTFYRTTAKCGDGWLAGRPVNAGRNGLGKKQCTWTDLTKALKGNRHPVLVKAGYTPLADSLNEVWEVFGDA</sequence>
<evidence type="ECO:0000256" key="1">
    <source>
        <dbReference type="SAM" id="SignalP"/>
    </source>
</evidence>
<gene>
    <name evidence="2" type="ORF">HD593_000835</name>
</gene>
<dbReference type="RefSeq" id="WP_185100796.1">
    <property type="nucleotide sequence ID" value="NZ_JACHMI010000001.1"/>
</dbReference>
<reference evidence="2 3" key="1">
    <citation type="submission" date="2020-08" db="EMBL/GenBank/DDBJ databases">
        <title>Sequencing the genomes of 1000 actinobacteria strains.</title>
        <authorList>
            <person name="Klenk H.-P."/>
        </authorList>
    </citation>
    <scope>NUCLEOTIDE SEQUENCE [LARGE SCALE GENOMIC DNA]</scope>
    <source>
        <strain evidence="2 3">DSM 43768</strain>
    </source>
</reference>
<dbReference type="AlphaFoldDB" id="A0A7X0NM94"/>
<dbReference type="Proteomes" id="UP000565579">
    <property type="component" value="Unassembled WGS sequence"/>
</dbReference>
<keyword evidence="3" id="KW-1185">Reference proteome</keyword>
<accession>A0A7X0NM94</accession>
<organism evidence="2 3">
    <name type="scientific">Nonomuraea rubra</name>
    <dbReference type="NCBI Taxonomy" id="46180"/>
    <lineage>
        <taxon>Bacteria</taxon>
        <taxon>Bacillati</taxon>
        <taxon>Actinomycetota</taxon>
        <taxon>Actinomycetes</taxon>
        <taxon>Streptosporangiales</taxon>
        <taxon>Streptosporangiaceae</taxon>
        <taxon>Nonomuraea</taxon>
    </lineage>
</organism>
<name>A0A7X0NM94_9ACTN</name>